<reference evidence="2" key="1">
    <citation type="submission" date="2021-07" db="EMBL/GenBank/DDBJ databases">
        <authorList>
            <person name="Catto M.A."/>
            <person name="Jacobson A."/>
            <person name="Kennedy G."/>
            <person name="Labadie P."/>
            <person name="Hunt B.G."/>
            <person name="Srinivasan R."/>
        </authorList>
    </citation>
    <scope>NUCLEOTIDE SEQUENCE</scope>
    <source>
        <strain evidence="2">PL_HMW_Pooled</strain>
        <tissue evidence="2">Head</tissue>
    </source>
</reference>
<evidence type="ECO:0000313" key="2">
    <source>
        <dbReference type="EMBL" id="KAK3916279.1"/>
    </source>
</evidence>
<dbReference type="AlphaFoldDB" id="A0AAE1LF00"/>
<accession>A0AAE1LF00</accession>
<evidence type="ECO:0000313" key="3">
    <source>
        <dbReference type="Proteomes" id="UP001219518"/>
    </source>
</evidence>
<gene>
    <name evidence="2" type="ORF">KUF71_025479</name>
</gene>
<dbReference type="EMBL" id="JAHWGI010000506">
    <property type="protein sequence ID" value="KAK3916279.1"/>
    <property type="molecule type" value="Genomic_DNA"/>
</dbReference>
<proteinExistence type="predicted"/>
<sequence length="96" mass="10164">MSESGGSSNTYKGFIGDTYIHINTLGKAEHTYQQGTHSGKAQRGRTYKGWPMGSTERYHTFRARAAQGSQVGSVVLGVLGPAGVKSVGGHTQVLPL</sequence>
<organism evidence="2 3">
    <name type="scientific">Frankliniella fusca</name>
    <dbReference type="NCBI Taxonomy" id="407009"/>
    <lineage>
        <taxon>Eukaryota</taxon>
        <taxon>Metazoa</taxon>
        <taxon>Ecdysozoa</taxon>
        <taxon>Arthropoda</taxon>
        <taxon>Hexapoda</taxon>
        <taxon>Insecta</taxon>
        <taxon>Pterygota</taxon>
        <taxon>Neoptera</taxon>
        <taxon>Paraneoptera</taxon>
        <taxon>Thysanoptera</taxon>
        <taxon>Terebrantia</taxon>
        <taxon>Thripoidea</taxon>
        <taxon>Thripidae</taxon>
        <taxon>Frankliniella</taxon>
    </lineage>
</organism>
<evidence type="ECO:0000256" key="1">
    <source>
        <dbReference type="SAM" id="MobiDB-lite"/>
    </source>
</evidence>
<protein>
    <submittedName>
        <fullName evidence="2">Tubulointerstitial nephritis antigen-like</fullName>
    </submittedName>
</protein>
<name>A0AAE1LF00_9NEOP</name>
<feature type="region of interest" description="Disordered" evidence="1">
    <location>
        <begin position="31"/>
        <end position="51"/>
    </location>
</feature>
<comment type="caution">
    <text evidence="2">The sequence shown here is derived from an EMBL/GenBank/DDBJ whole genome shotgun (WGS) entry which is preliminary data.</text>
</comment>
<dbReference type="Proteomes" id="UP001219518">
    <property type="component" value="Unassembled WGS sequence"/>
</dbReference>
<reference evidence="2" key="2">
    <citation type="journal article" date="2023" name="BMC Genomics">
        <title>Pest status, molecular evolution, and epigenetic factors derived from the genome assembly of Frankliniella fusca, a thysanopteran phytovirus vector.</title>
        <authorList>
            <person name="Catto M.A."/>
            <person name="Labadie P.E."/>
            <person name="Jacobson A.L."/>
            <person name="Kennedy G.G."/>
            <person name="Srinivasan R."/>
            <person name="Hunt B.G."/>
        </authorList>
    </citation>
    <scope>NUCLEOTIDE SEQUENCE</scope>
    <source>
        <strain evidence="2">PL_HMW_Pooled</strain>
    </source>
</reference>
<keyword evidence="3" id="KW-1185">Reference proteome</keyword>